<dbReference type="Gene3D" id="1.25.40.10">
    <property type="entry name" value="Tetratricopeptide repeat domain"/>
    <property type="match status" value="1"/>
</dbReference>
<dbReference type="SUPFAM" id="SSF48452">
    <property type="entry name" value="TPR-like"/>
    <property type="match status" value="1"/>
</dbReference>
<proteinExistence type="predicted"/>
<dbReference type="Proteomes" id="UP000648239">
    <property type="component" value="Unassembled WGS sequence"/>
</dbReference>
<comment type="caution">
    <text evidence="1">The sequence shown here is derived from an EMBL/GenBank/DDBJ whole genome shotgun (WGS) entry which is preliminary data.</text>
</comment>
<name>A0A8J6XYH0_9BACT</name>
<evidence type="ECO:0008006" key="3">
    <source>
        <dbReference type="Google" id="ProtNLM"/>
    </source>
</evidence>
<reference evidence="1 2" key="1">
    <citation type="submission" date="2020-08" db="EMBL/GenBank/DDBJ databases">
        <title>Acidobacteriota in marine sediments use diverse sulfur dissimilation pathways.</title>
        <authorList>
            <person name="Wasmund K."/>
        </authorList>
    </citation>
    <scope>NUCLEOTIDE SEQUENCE [LARGE SCALE GENOMIC DNA]</scope>
    <source>
        <strain evidence="1">MAG AM4</strain>
    </source>
</reference>
<organism evidence="1 2">
    <name type="scientific">Candidatus Polarisedimenticola svalbardensis</name>
    <dbReference type="NCBI Taxonomy" id="2886004"/>
    <lineage>
        <taxon>Bacteria</taxon>
        <taxon>Pseudomonadati</taxon>
        <taxon>Acidobacteriota</taxon>
        <taxon>Candidatus Polarisedimenticolia</taxon>
        <taxon>Candidatus Polarisedimenticolales</taxon>
        <taxon>Candidatus Polarisedimenticolaceae</taxon>
        <taxon>Candidatus Polarisedimenticola</taxon>
    </lineage>
</organism>
<protein>
    <recommendedName>
        <fullName evidence="3">Tetratricopeptide repeat protein</fullName>
    </recommendedName>
</protein>
<evidence type="ECO:0000313" key="2">
    <source>
        <dbReference type="Proteomes" id="UP000648239"/>
    </source>
</evidence>
<dbReference type="NCBIfam" id="NF047558">
    <property type="entry name" value="TPR_END_plus"/>
    <property type="match status" value="1"/>
</dbReference>
<gene>
    <name evidence="1" type="ORF">IFK94_13700</name>
</gene>
<dbReference type="AlphaFoldDB" id="A0A8J6XYH0"/>
<dbReference type="EMBL" id="JACXWD010000063">
    <property type="protein sequence ID" value="MBD3869171.1"/>
    <property type="molecule type" value="Genomic_DNA"/>
</dbReference>
<sequence length="408" mass="44874">PARSGSRFAWIHLADLQDASTDSKRGEALATYDQALSDLDAGFERLVGFLETWSAKSGPVDMVLVGTYGVHLEDDAFRMARGSSYWLDRATLQVPAIIARLGDGAAAGRDSSPSWLPDIHATLRALAVGESVPSEHGVDLAGTDSAARRDARVRYAWTWAPNDELLWPVLTSVNTGSGWETFDSDELEVGTGESPGFALAQQHAAEARDYRLSDEVRRGIRESGIRLGDRNQRSPALTGEERVTFLAELFQLRNHFAQGRDRRAARTSNRMLTALPDNLTTLYNRGAFMLMAGGVEPAEALFSTMLERYPDTPEVLHWAAHLELAQQQPERAFALLMAARSLGWSDGDLLYDLACVHAMKGEKQEALASLGQAIEAGYRNWEWIDQDPDLASLRTDPGYARLMGARGR</sequence>
<dbReference type="InterPro" id="IPR011990">
    <property type="entry name" value="TPR-like_helical_dom_sf"/>
</dbReference>
<evidence type="ECO:0000313" key="1">
    <source>
        <dbReference type="EMBL" id="MBD3869171.1"/>
    </source>
</evidence>
<accession>A0A8J6XYH0</accession>
<feature type="non-terminal residue" evidence="1">
    <location>
        <position position="1"/>
    </location>
</feature>